<proteinExistence type="predicted"/>
<dbReference type="AlphaFoldDB" id="A0A0F9B6N3"/>
<name>A0A0F9B6N3_9ZZZZ</name>
<accession>A0A0F9B6N3</accession>
<evidence type="ECO:0000313" key="1">
    <source>
        <dbReference type="EMBL" id="KKL17589.1"/>
    </source>
</evidence>
<sequence>MKREEIEYAKRIAYGILLLKERISPPIFIEDYLLFPADFRAVVIEELNRFSEKSW</sequence>
<protein>
    <submittedName>
        <fullName evidence="1">Uncharacterized protein</fullName>
    </submittedName>
</protein>
<dbReference type="EMBL" id="LAZR01039201">
    <property type="protein sequence ID" value="KKL17589.1"/>
    <property type="molecule type" value="Genomic_DNA"/>
</dbReference>
<comment type="caution">
    <text evidence="1">The sequence shown here is derived from an EMBL/GenBank/DDBJ whole genome shotgun (WGS) entry which is preliminary data.</text>
</comment>
<organism evidence="1">
    <name type="scientific">marine sediment metagenome</name>
    <dbReference type="NCBI Taxonomy" id="412755"/>
    <lineage>
        <taxon>unclassified sequences</taxon>
        <taxon>metagenomes</taxon>
        <taxon>ecological metagenomes</taxon>
    </lineage>
</organism>
<gene>
    <name evidence="1" type="ORF">LCGC14_2484070</name>
</gene>
<reference evidence="1" key="1">
    <citation type="journal article" date="2015" name="Nature">
        <title>Complex archaea that bridge the gap between prokaryotes and eukaryotes.</title>
        <authorList>
            <person name="Spang A."/>
            <person name="Saw J.H."/>
            <person name="Jorgensen S.L."/>
            <person name="Zaremba-Niedzwiedzka K."/>
            <person name="Martijn J."/>
            <person name="Lind A.E."/>
            <person name="van Eijk R."/>
            <person name="Schleper C."/>
            <person name="Guy L."/>
            <person name="Ettema T.J."/>
        </authorList>
    </citation>
    <scope>NUCLEOTIDE SEQUENCE</scope>
</reference>